<feature type="transmembrane region" description="Helical" evidence="1">
    <location>
        <begin position="51"/>
        <end position="71"/>
    </location>
</feature>
<keyword evidence="1" id="KW-1133">Transmembrane helix</keyword>
<organism evidence="2">
    <name type="scientific">Arundo donax</name>
    <name type="common">Giant reed</name>
    <name type="synonym">Donax arundinaceus</name>
    <dbReference type="NCBI Taxonomy" id="35708"/>
    <lineage>
        <taxon>Eukaryota</taxon>
        <taxon>Viridiplantae</taxon>
        <taxon>Streptophyta</taxon>
        <taxon>Embryophyta</taxon>
        <taxon>Tracheophyta</taxon>
        <taxon>Spermatophyta</taxon>
        <taxon>Magnoliopsida</taxon>
        <taxon>Liliopsida</taxon>
        <taxon>Poales</taxon>
        <taxon>Poaceae</taxon>
        <taxon>PACMAD clade</taxon>
        <taxon>Arundinoideae</taxon>
        <taxon>Arundineae</taxon>
        <taxon>Arundo</taxon>
    </lineage>
</organism>
<reference evidence="2" key="1">
    <citation type="submission" date="2014-09" db="EMBL/GenBank/DDBJ databases">
        <authorList>
            <person name="Magalhaes I.L.F."/>
            <person name="Oliveira U."/>
            <person name="Santos F.R."/>
            <person name="Vidigal T.H.D.A."/>
            <person name="Brescovit A.D."/>
            <person name="Santos A.J."/>
        </authorList>
    </citation>
    <scope>NUCLEOTIDE SEQUENCE</scope>
    <source>
        <tissue evidence="2">Shoot tissue taken approximately 20 cm above the soil surface</tissue>
    </source>
</reference>
<dbReference type="AlphaFoldDB" id="A0A0A8XU71"/>
<protein>
    <recommendedName>
        <fullName evidence="3">Transmembrane protein</fullName>
    </recommendedName>
</protein>
<proteinExistence type="predicted"/>
<evidence type="ECO:0000256" key="1">
    <source>
        <dbReference type="SAM" id="Phobius"/>
    </source>
</evidence>
<reference evidence="2" key="2">
    <citation type="journal article" date="2015" name="Data Brief">
        <title>Shoot transcriptome of the giant reed, Arundo donax.</title>
        <authorList>
            <person name="Barrero R.A."/>
            <person name="Guerrero F.D."/>
            <person name="Moolhuijzen P."/>
            <person name="Goolsby J.A."/>
            <person name="Tidwell J."/>
            <person name="Bellgard S.E."/>
            <person name="Bellgard M.I."/>
        </authorList>
    </citation>
    <scope>NUCLEOTIDE SEQUENCE</scope>
    <source>
        <tissue evidence="2">Shoot tissue taken approximately 20 cm above the soil surface</tissue>
    </source>
</reference>
<keyword evidence="1" id="KW-0472">Membrane</keyword>
<evidence type="ECO:0000313" key="2">
    <source>
        <dbReference type="EMBL" id="JAD15247.1"/>
    </source>
</evidence>
<accession>A0A0A8XU71</accession>
<name>A0A0A8XU71_ARUDO</name>
<dbReference type="EMBL" id="GBRH01282648">
    <property type="protein sequence ID" value="JAD15247.1"/>
    <property type="molecule type" value="Transcribed_RNA"/>
</dbReference>
<sequence length="94" mass="11275">MLEKKVINHNEADMLTTNYSQTKEQQMFTNVRYQQRMVLQKQLILFNKKSFKILCAIYPGLLFNCYSSIFFSDKIRTSSTSAKLRQLQQWYSIY</sequence>
<evidence type="ECO:0008006" key="3">
    <source>
        <dbReference type="Google" id="ProtNLM"/>
    </source>
</evidence>
<keyword evidence="1" id="KW-0812">Transmembrane</keyword>